<feature type="domain" description="Nmd3 N-terminal" evidence="9">
    <location>
        <begin position="16"/>
        <end position="245"/>
    </location>
</feature>
<gene>
    <name evidence="12" type="ORF">GSOID_T00010327001</name>
</gene>
<comment type="similarity">
    <text evidence="2 8">Belongs to the NMD3 family.</text>
</comment>
<dbReference type="InterPro" id="IPR039768">
    <property type="entry name" value="Nmd3"/>
</dbReference>
<dbReference type="GO" id="GO:0005737">
    <property type="term" value="C:cytoplasm"/>
    <property type="evidence" value="ECO:0007669"/>
    <property type="project" value="UniProtKB-SubCell"/>
</dbReference>
<dbReference type="PANTHER" id="PTHR12746">
    <property type="entry name" value="NONSENSE-MEDIATED MRNA DECAY PROTEIN 3"/>
    <property type="match status" value="1"/>
</dbReference>
<dbReference type="InterPro" id="IPR048899">
    <property type="entry name" value="NMD_SH3"/>
</dbReference>
<evidence type="ECO:0000313" key="13">
    <source>
        <dbReference type="Proteomes" id="UP000001307"/>
    </source>
</evidence>
<dbReference type="GO" id="GO:0043023">
    <property type="term" value="F:ribosomal large subunit binding"/>
    <property type="evidence" value="ECO:0007669"/>
    <property type="project" value="InterPro"/>
</dbReference>
<dbReference type="EMBL" id="FN653046">
    <property type="protein sequence ID" value="CBY24463.1"/>
    <property type="molecule type" value="Genomic_DNA"/>
</dbReference>
<dbReference type="GO" id="GO:0015031">
    <property type="term" value="P:protein transport"/>
    <property type="evidence" value="ECO:0007669"/>
    <property type="project" value="UniProtKB-KW"/>
</dbReference>
<evidence type="ECO:0000256" key="7">
    <source>
        <dbReference type="ARBA" id="ARBA00023242"/>
    </source>
</evidence>
<reference evidence="12" key="1">
    <citation type="journal article" date="2010" name="Science">
        <title>Plasticity of animal genome architecture unmasked by rapid evolution of a pelagic tunicate.</title>
        <authorList>
            <person name="Denoeud F."/>
            <person name="Henriet S."/>
            <person name="Mungpakdee S."/>
            <person name="Aury J.M."/>
            <person name="Da Silva C."/>
            <person name="Brinkmann H."/>
            <person name="Mikhaleva J."/>
            <person name="Olsen L.C."/>
            <person name="Jubin C."/>
            <person name="Canestro C."/>
            <person name="Bouquet J.M."/>
            <person name="Danks G."/>
            <person name="Poulain J."/>
            <person name="Campsteijn C."/>
            <person name="Adamski M."/>
            <person name="Cross I."/>
            <person name="Yadetie F."/>
            <person name="Muffato M."/>
            <person name="Louis A."/>
            <person name="Butcher S."/>
            <person name="Tsagkogeorga G."/>
            <person name="Konrad A."/>
            <person name="Singh S."/>
            <person name="Jensen M.F."/>
            <person name="Cong E.H."/>
            <person name="Eikeseth-Otteraa H."/>
            <person name="Noel B."/>
            <person name="Anthouard V."/>
            <person name="Porcel B.M."/>
            <person name="Kachouri-Lafond R."/>
            <person name="Nishino A."/>
            <person name="Ugolini M."/>
            <person name="Chourrout P."/>
            <person name="Nishida H."/>
            <person name="Aasland R."/>
            <person name="Huzurbazar S."/>
            <person name="Westhof E."/>
            <person name="Delsuc F."/>
            <person name="Lehrach H."/>
            <person name="Reinhardt R."/>
            <person name="Weissenbach J."/>
            <person name="Roy S.W."/>
            <person name="Artiguenave F."/>
            <person name="Postlethwait J.H."/>
            <person name="Manak J.R."/>
            <person name="Thompson E.M."/>
            <person name="Jaillon O."/>
            <person name="Du Pasquier L."/>
            <person name="Boudinot P."/>
            <person name="Liberles D.A."/>
            <person name="Volff J.N."/>
            <person name="Philippe H."/>
            <person name="Lenhard B."/>
            <person name="Roest Crollius H."/>
            <person name="Wincker P."/>
            <person name="Chourrout D."/>
        </authorList>
    </citation>
    <scope>NUCLEOTIDE SEQUENCE [LARGE SCALE GENOMIC DNA]</scope>
</reference>
<dbReference type="AlphaFoldDB" id="E4XFS4"/>
<feature type="domain" description="60S ribosomal export protein NMD3 OB-fold" evidence="10">
    <location>
        <begin position="312"/>
        <end position="407"/>
    </location>
</feature>
<evidence type="ECO:0000256" key="5">
    <source>
        <dbReference type="ARBA" id="ARBA00022490"/>
    </source>
</evidence>
<dbReference type="InterPro" id="IPR048898">
    <property type="entry name" value="OB_NMD3"/>
</dbReference>
<comment type="subcellular location">
    <subcellularLocation>
        <location evidence="8">Cytoplasm</location>
    </subcellularLocation>
    <subcellularLocation>
        <location evidence="8">Nucleus</location>
    </subcellularLocation>
</comment>
<evidence type="ECO:0000259" key="9">
    <source>
        <dbReference type="Pfam" id="PF04981"/>
    </source>
</evidence>
<evidence type="ECO:0000313" key="12">
    <source>
        <dbReference type="EMBL" id="CBY24463.1"/>
    </source>
</evidence>
<organism evidence="12">
    <name type="scientific">Oikopleura dioica</name>
    <name type="common">Tunicate</name>
    <dbReference type="NCBI Taxonomy" id="34765"/>
    <lineage>
        <taxon>Eukaryota</taxon>
        <taxon>Metazoa</taxon>
        <taxon>Chordata</taxon>
        <taxon>Tunicata</taxon>
        <taxon>Appendicularia</taxon>
        <taxon>Copelata</taxon>
        <taxon>Oikopleuridae</taxon>
        <taxon>Oikopleura</taxon>
    </lineage>
</organism>
<evidence type="ECO:0000256" key="6">
    <source>
        <dbReference type="ARBA" id="ARBA00022927"/>
    </source>
</evidence>
<keyword evidence="13" id="KW-1185">Reference proteome</keyword>
<dbReference type="Pfam" id="PF21192">
    <property type="entry name" value="OB_NMD3"/>
    <property type="match status" value="1"/>
</dbReference>
<accession>E4XFS4</accession>
<comment type="function">
    <text evidence="1 8">Acts as an adapter for the XPO1/CRM1-mediated export of the 60S ribosomal subunit.</text>
</comment>
<dbReference type="GO" id="GO:0005634">
    <property type="term" value="C:nucleus"/>
    <property type="evidence" value="ECO:0007669"/>
    <property type="project" value="UniProtKB-SubCell"/>
</dbReference>
<dbReference type="InParanoid" id="E4XFS4"/>
<evidence type="ECO:0000256" key="4">
    <source>
        <dbReference type="ARBA" id="ARBA00022448"/>
    </source>
</evidence>
<name>E4XFS4_OIKDI</name>
<evidence type="ECO:0000259" key="11">
    <source>
        <dbReference type="Pfam" id="PF21193"/>
    </source>
</evidence>
<dbReference type="FunCoup" id="E4XFS4">
    <property type="interactions" value="599"/>
</dbReference>
<dbReference type="Pfam" id="PF21193">
    <property type="entry name" value="NMD_SH3"/>
    <property type="match status" value="1"/>
</dbReference>
<dbReference type="InterPro" id="IPR007064">
    <property type="entry name" value="Nmd3_N"/>
</dbReference>
<dbReference type="OrthoDB" id="203821at2759"/>
<evidence type="ECO:0000259" key="10">
    <source>
        <dbReference type="Pfam" id="PF21192"/>
    </source>
</evidence>
<keyword evidence="5 8" id="KW-0963">Cytoplasm</keyword>
<dbReference type="Pfam" id="PF04981">
    <property type="entry name" value="NMD3"/>
    <property type="match status" value="1"/>
</dbReference>
<keyword evidence="7 8" id="KW-0539">Nucleus</keyword>
<evidence type="ECO:0000256" key="1">
    <source>
        <dbReference type="ARBA" id="ARBA00002269"/>
    </source>
</evidence>
<keyword evidence="4 8" id="KW-0813">Transport</keyword>
<proteinExistence type="inferred from homology"/>
<dbReference type="PANTHER" id="PTHR12746:SF2">
    <property type="entry name" value="60S RIBOSOMAL EXPORT PROTEIN NMD3"/>
    <property type="match status" value="1"/>
</dbReference>
<protein>
    <recommendedName>
        <fullName evidence="3 8">60S ribosomal export protein NMD3</fullName>
    </recommendedName>
</protein>
<sequence>MEYIPALQGTVGRILCCQCGVPIEPNPTNTCVTCLKSQVDITAGIPRQSVVNFCKGCDRYLQPPTSWIRAELESRELLTLLIKKLKGSLADARLTDASFIWTEPHCKRIKIKLTVQKEIQEGAVLEQIVPIEFVVQGQQCTDCQRVEAKNFWKSVVQVRQKVKHKRTFLYLEQVILKYNMFENTLRIGPTQHGLDFFYGRPQDSRKLVEFLQQVVPIKYKTAQKLVGHDTHNATYNYKTTYHCELPVVCKDDLVCLDKKLAAKIGNMGQLLICLRVTSTIQLIDPATLQLREVDGSHYWANPFEPIASSKRLVKFVVMDKELLRTNDRNHKAGEGKLSFKHQLADLYVIREDELGTHEDYIHCRTHLGQHLDVGDEVLGYDMKNMNCNSEALDGMDGNHADAVLVRKVYADSRRRTQLRKFKLRRVIEYKADDDDEDVQRMEEELEEDPEFRTNVNLYRNPDANFSDAEDMPKVDLSELLESVNLDDKFVPANF</sequence>
<dbReference type="GO" id="GO:0000055">
    <property type="term" value="P:ribosomal large subunit export from nucleus"/>
    <property type="evidence" value="ECO:0007669"/>
    <property type="project" value="TreeGrafter"/>
</dbReference>
<evidence type="ECO:0000256" key="8">
    <source>
        <dbReference type="RuleBase" id="RU364108"/>
    </source>
</evidence>
<dbReference type="Proteomes" id="UP000001307">
    <property type="component" value="Unassembled WGS sequence"/>
</dbReference>
<feature type="domain" description="60S ribosomal export protein NMD3 SH3" evidence="11">
    <location>
        <begin position="248"/>
        <end position="294"/>
    </location>
</feature>
<keyword evidence="6 8" id="KW-0653">Protein transport</keyword>
<evidence type="ECO:0000256" key="3">
    <source>
        <dbReference type="ARBA" id="ARBA00017035"/>
    </source>
</evidence>
<evidence type="ECO:0000256" key="2">
    <source>
        <dbReference type="ARBA" id="ARBA00009794"/>
    </source>
</evidence>